<dbReference type="Proteomes" id="UP001597018">
    <property type="component" value="Unassembled WGS sequence"/>
</dbReference>
<gene>
    <name evidence="3" type="ORF">ACFQ16_02740</name>
</gene>
<comment type="caution">
    <text evidence="3">The sequence shown here is derived from an EMBL/GenBank/DDBJ whole genome shotgun (WGS) entry which is preliminary data.</text>
</comment>
<dbReference type="PANTHER" id="PTHR35601">
    <property type="entry name" value="TOXIN RELE"/>
    <property type="match status" value="1"/>
</dbReference>
<reference evidence="4" key="1">
    <citation type="journal article" date="2019" name="Int. J. Syst. Evol. Microbiol.">
        <title>The Global Catalogue of Microorganisms (GCM) 10K type strain sequencing project: providing services to taxonomists for standard genome sequencing and annotation.</title>
        <authorList>
            <consortium name="The Broad Institute Genomics Platform"/>
            <consortium name="The Broad Institute Genome Sequencing Center for Infectious Disease"/>
            <person name="Wu L."/>
            <person name="Ma J."/>
        </authorList>
    </citation>
    <scope>NUCLEOTIDE SEQUENCE [LARGE SCALE GENOMIC DNA]</scope>
    <source>
        <strain evidence="4">CCUG 56401</strain>
    </source>
</reference>
<sequence length="86" mass="9233">MSHDVRITACAARDLARLPERTAAACVRFVFGPLADAPTEAGDGLRGEFEGLRSARRGSYRVVYAVRKNDVVVHAIRAAHRAGAQG</sequence>
<dbReference type="EMBL" id="JBHTIW010000001">
    <property type="protein sequence ID" value="MFD0918651.1"/>
    <property type="molecule type" value="Genomic_DNA"/>
</dbReference>
<dbReference type="InterPro" id="IPR007712">
    <property type="entry name" value="RelE/ParE_toxin"/>
</dbReference>
<organism evidence="3 4">
    <name type="scientific">Saccharopolyspora rosea</name>
    <dbReference type="NCBI Taxonomy" id="524884"/>
    <lineage>
        <taxon>Bacteria</taxon>
        <taxon>Bacillati</taxon>
        <taxon>Actinomycetota</taxon>
        <taxon>Actinomycetes</taxon>
        <taxon>Pseudonocardiales</taxon>
        <taxon>Pseudonocardiaceae</taxon>
        <taxon>Saccharopolyspora</taxon>
    </lineage>
</organism>
<comment type="similarity">
    <text evidence="1">Belongs to the RelE toxin family.</text>
</comment>
<evidence type="ECO:0000313" key="3">
    <source>
        <dbReference type="EMBL" id="MFD0918651.1"/>
    </source>
</evidence>
<keyword evidence="2" id="KW-1277">Toxin-antitoxin system</keyword>
<evidence type="ECO:0000313" key="4">
    <source>
        <dbReference type="Proteomes" id="UP001597018"/>
    </source>
</evidence>
<protein>
    <submittedName>
        <fullName evidence="3">Type II toxin-antitoxin system RelE/ParE family toxin</fullName>
    </submittedName>
</protein>
<name>A0ABW3FJI2_9PSEU</name>
<proteinExistence type="inferred from homology"/>
<accession>A0ABW3FJI2</accession>
<dbReference type="SUPFAM" id="SSF143011">
    <property type="entry name" value="RelE-like"/>
    <property type="match status" value="1"/>
</dbReference>
<evidence type="ECO:0000256" key="1">
    <source>
        <dbReference type="ARBA" id="ARBA00006226"/>
    </source>
</evidence>
<dbReference type="Pfam" id="PF05016">
    <property type="entry name" value="ParE_toxin"/>
    <property type="match status" value="1"/>
</dbReference>
<dbReference type="PANTHER" id="PTHR35601:SF1">
    <property type="entry name" value="TOXIN RELE"/>
    <property type="match status" value="1"/>
</dbReference>
<dbReference type="InterPro" id="IPR035093">
    <property type="entry name" value="RelE/ParE_toxin_dom_sf"/>
</dbReference>
<dbReference type="Gene3D" id="3.30.2310.20">
    <property type="entry name" value="RelE-like"/>
    <property type="match status" value="1"/>
</dbReference>
<evidence type="ECO:0000256" key="2">
    <source>
        <dbReference type="ARBA" id="ARBA00022649"/>
    </source>
</evidence>
<keyword evidence="4" id="KW-1185">Reference proteome</keyword>
<dbReference type="RefSeq" id="WP_263249648.1">
    <property type="nucleotide sequence ID" value="NZ_BAABLT010000022.1"/>
</dbReference>